<name>A0A3D1JE51_9CHLR</name>
<dbReference type="OrthoDB" id="9802228at2"/>
<keyword evidence="3" id="KW-0489">Methyltransferase</keyword>
<gene>
    <name evidence="3" type="ORF">DEQ80_01580</name>
</gene>
<evidence type="ECO:0000313" key="4">
    <source>
        <dbReference type="Proteomes" id="UP000264141"/>
    </source>
</evidence>
<dbReference type="RefSeq" id="WP_062195614.1">
    <property type="nucleotide sequence ID" value="NZ_DF967965.1"/>
</dbReference>
<dbReference type="PANTHER" id="PTHR42942:SF1">
    <property type="entry name" value="ALKYLTRANSFERASE-LIKE PROTEIN 1"/>
    <property type="match status" value="1"/>
</dbReference>
<evidence type="ECO:0000259" key="2">
    <source>
        <dbReference type="Pfam" id="PF01035"/>
    </source>
</evidence>
<dbReference type="InterPro" id="IPR052520">
    <property type="entry name" value="ATL_DNA_repair"/>
</dbReference>
<protein>
    <submittedName>
        <fullName evidence="3">Cysteine methyltransferase</fullName>
    </submittedName>
</protein>
<keyword evidence="1" id="KW-0227">DNA damage</keyword>
<evidence type="ECO:0000256" key="1">
    <source>
        <dbReference type="ARBA" id="ARBA00022763"/>
    </source>
</evidence>
<dbReference type="SUPFAM" id="SSF46767">
    <property type="entry name" value="Methylated DNA-protein cysteine methyltransferase, C-terminal domain"/>
    <property type="match status" value="1"/>
</dbReference>
<dbReference type="Pfam" id="PF01035">
    <property type="entry name" value="DNA_binding_1"/>
    <property type="match status" value="1"/>
</dbReference>
<accession>A0A3D1JE51</accession>
<sequence>MSDTSLYERIYAVVRQVPPGHVTTYGQVARLVGGISAQLVGFALAALRDRPAGQEVPWQRVINARGKISPHGYGFGSAIQRQLLEEEGVVFDAEGCVDLSKYGWPSG</sequence>
<dbReference type="PANTHER" id="PTHR42942">
    <property type="entry name" value="6-O-METHYLGUANINE DNA METHYLTRANSFERASE"/>
    <property type="match status" value="1"/>
</dbReference>
<organism evidence="3 4">
    <name type="scientific">Anaerolinea thermolimosa</name>
    <dbReference type="NCBI Taxonomy" id="229919"/>
    <lineage>
        <taxon>Bacteria</taxon>
        <taxon>Bacillati</taxon>
        <taxon>Chloroflexota</taxon>
        <taxon>Anaerolineae</taxon>
        <taxon>Anaerolineales</taxon>
        <taxon>Anaerolineaceae</taxon>
        <taxon>Anaerolinea</taxon>
    </lineage>
</organism>
<dbReference type="GO" id="GO:0006281">
    <property type="term" value="P:DNA repair"/>
    <property type="evidence" value="ECO:0007669"/>
    <property type="project" value="InterPro"/>
</dbReference>
<keyword evidence="3" id="KW-0808">Transferase</keyword>
<evidence type="ECO:0000313" key="3">
    <source>
        <dbReference type="EMBL" id="HCE16527.1"/>
    </source>
</evidence>
<dbReference type="CDD" id="cd06445">
    <property type="entry name" value="ATase"/>
    <property type="match status" value="1"/>
</dbReference>
<dbReference type="AlphaFoldDB" id="A0A3D1JE51"/>
<dbReference type="InterPro" id="IPR036388">
    <property type="entry name" value="WH-like_DNA-bd_sf"/>
</dbReference>
<dbReference type="InterPro" id="IPR014048">
    <property type="entry name" value="MethylDNA_cys_MeTrfase_DNA-bd"/>
</dbReference>
<dbReference type="InterPro" id="IPR036217">
    <property type="entry name" value="MethylDNA_cys_MeTrfase_DNAb"/>
</dbReference>
<dbReference type="Gene3D" id="1.10.10.10">
    <property type="entry name" value="Winged helix-like DNA-binding domain superfamily/Winged helix DNA-binding domain"/>
    <property type="match status" value="1"/>
</dbReference>
<dbReference type="Proteomes" id="UP000264141">
    <property type="component" value="Unassembled WGS sequence"/>
</dbReference>
<proteinExistence type="predicted"/>
<dbReference type="GO" id="GO:0008168">
    <property type="term" value="F:methyltransferase activity"/>
    <property type="evidence" value="ECO:0007669"/>
    <property type="project" value="UniProtKB-KW"/>
</dbReference>
<feature type="domain" description="Methylated-DNA-[protein]-cysteine S-methyltransferase DNA binding" evidence="2">
    <location>
        <begin position="6"/>
        <end position="89"/>
    </location>
</feature>
<comment type="caution">
    <text evidence="3">The sequence shown here is derived from an EMBL/GenBank/DDBJ whole genome shotgun (WGS) entry which is preliminary data.</text>
</comment>
<dbReference type="EMBL" id="DPBP01000005">
    <property type="protein sequence ID" value="HCE16527.1"/>
    <property type="molecule type" value="Genomic_DNA"/>
</dbReference>
<reference evidence="3 4" key="1">
    <citation type="journal article" date="2018" name="Nat. Biotechnol.">
        <title>A standardized bacterial taxonomy based on genome phylogeny substantially revises the tree of life.</title>
        <authorList>
            <person name="Parks D.H."/>
            <person name="Chuvochina M."/>
            <person name="Waite D.W."/>
            <person name="Rinke C."/>
            <person name="Skarshewski A."/>
            <person name="Chaumeil P.A."/>
            <person name="Hugenholtz P."/>
        </authorList>
    </citation>
    <scope>NUCLEOTIDE SEQUENCE [LARGE SCALE GENOMIC DNA]</scope>
    <source>
        <strain evidence="3">UBA8781</strain>
    </source>
</reference>
<dbReference type="GO" id="GO:0032259">
    <property type="term" value="P:methylation"/>
    <property type="evidence" value="ECO:0007669"/>
    <property type="project" value="UniProtKB-KW"/>
</dbReference>